<sequence>MFRAAPALCPRGPALCARGLDSRPRRLGLAPARPRLVLAWRYALINSGSRKSAFQPSRDAPTSRNPS</sequence>
<dbReference type="STRING" id="1150864.MILUP08_40760"/>
<dbReference type="Proteomes" id="UP000003448">
    <property type="component" value="Unassembled WGS sequence"/>
</dbReference>
<organism evidence="1 2">
    <name type="scientific">Micromonospora lupini str. Lupac 08</name>
    <dbReference type="NCBI Taxonomy" id="1150864"/>
    <lineage>
        <taxon>Bacteria</taxon>
        <taxon>Bacillati</taxon>
        <taxon>Actinomycetota</taxon>
        <taxon>Actinomycetes</taxon>
        <taxon>Micromonosporales</taxon>
        <taxon>Micromonosporaceae</taxon>
        <taxon>Micromonospora</taxon>
    </lineage>
</organism>
<comment type="caution">
    <text evidence="1">The sequence shown here is derived from an EMBL/GenBank/DDBJ whole genome shotgun (WGS) entry which is preliminary data.</text>
</comment>
<evidence type="ECO:0000313" key="1">
    <source>
        <dbReference type="EMBL" id="CCH15849.1"/>
    </source>
</evidence>
<name>I0KWA2_9ACTN</name>
<keyword evidence="2" id="KW-1185">Reference proteome</keyword>
<evidence type="ECO:0000313" key="2">
    <source>
        <dbReference type="Proteomes" id="UP000003448"/>
    </source>
</evidence>
<proteinExistence type="predicted"/>
<accession>I0KWA2</accession>
<protein>
    <submittedName>
        <fullName evidence="1">Uncharacterized protein</fullName>
    </submittedName>
</protein>
<dbReference type="AlphaFoldDB" id="I0KWA2"/>
<gene>
    <name evidence="1" type="ORF">MILUP08_40760</name>
</gene>
<reference evidence="2" key="1">
    <citation type="journal article" date="2012" name="J. Bacteriol.">
        <title>Genome Sequence of Micromonospora lupini Lupac 08, Isolated from Root Nodules of Lupinus angustifolius.</title>
        <authorList>
            <person name="Alonso-Vega P."/>
            <person name="Normand P."/>
            <person name="Bacigalupe R."/>
            <person name="Pujic P."/>
            <person name="Lajus A."/>
            <person name="Vallenet D."/>
            <person name="Carro L."/>
            <person name="Coll P."/>
            <person name="Trujillo M.E."/>
        </authorList>
    </citation>
    <scope>NUCLEOTIDE SEQUENCE [LARGE SCALE GENOMIC DNA]</scope>
    <source>
        <strain evidence="2">Lupac 08</strain>
    </source>
</reference>
<dbReference type="EMBL" id="CAIE01000010">
    <property type="protein sequence ID" value="CCH15849.1"/>
    <property type="molecule type" value="Genomic_DNA"/>
</dbReference>